<evidence type="ECO:0000313" key="2">
    <source>
        <dbReference type="Proteomes" id="UP001595912"/>
    </source>
</evidence>
<proteinExistence type="predicted"/>
<reference evidence="2" key="1">
    <citation type="journal article" date="2019" name="Int. J. Syst. Evol. Microbiol.">
        <title>The Global Catalogue of Microorganisms (GCM) 10K type strain sequencing project: providing services to taxonomists for standard genome sequencing and annotation.</title>
        <authorList>
            <consortium name="The Broad Institute Genomics Platform"/>
            <consortium name="The Broad Institute Genome Sequencing Center for Infectious Disease"/>
            <person name="Wu L."/>
            <person name="Ma J."/>
        </authorList>
    </citation>
    <scope>NUCLEOTIDE SEQUENCE [LARGE SCALE GENOMIC DNA]</scope>
    <source>
        <strain evidence="2">CGMCC 4.7152</strain>
    </source>
</reference>
<accession>A0ABV9VUY5</accession>
<gene>
    <name evidence="1" type="ORF">ACFPIJ_17505</name>
</gene>
<name>A0ABV9VUY5_9ACTN</name>
<sequence>MDPAVGVRGPAALKVASRRSLDRPAEARQRCRDALDKARQGGFRLLEAHALAALGEDARALYDECGYVRE</sequence>
<evidence type="ECO:0000313" key="1">
    <source>
        <dbReference type="EMBL" id="MFC4999624.1"/>
    </source>
</evidence>
<comment type="caution">
    <text evidence="1">The sequence shown here is derived from an EMBL/GenBank/DDBJ whole genome shotgun (WGS) entry which is preliminary data.</text>
</comment>
<protein>
    <submittedName>
        <fullName evidence="1">Uncharacterized protein</fullName>
    </submittedName>
</protein>
<dbReference type="Proteomes" id="UP001595912">
    <property type="component" value="Unassembled WGS sequence"/>
</dbReference>
<organism evidence="1 2">
    <name type="scientific">Dactylosporangium cerinum</name>
    <dbReference type="NCBI Taxonomy" id="1434730"/>
    <lineage>
        <taxon>Bacteria</taxon>
        <taxon>Bacillati</taxon>
        <taxon>Actinomycetota</taxon>
        <taxon>Actinomycetes</taxon>
        <taxon>Micromonosporales</taxon>
        <taxon>Micromonosporaceae</taxon>
        <taxon>Dactylosporangium</taxon>
    </lineage>
</organism>
<dbReference type="EMBL" id="JBHSIU010000018">
    <property type="protein sequence ID" value="MFC4999624.1"/>
    <property type="molecule type" value="Genomic_DNA"/>
</dbReference>
<dbReference type="RefSeq" id="WP_380116105.1">
    <property type="nucleotide sequence ID" value="NZ_JBHSIU010000018.1"/>
</dbReference>
<keyword evidence="2" id="KW-1185">Reference proteome</keyword>